<protein>
    <submittedName>
        <fullName evidence="1">Uncharacterized protein</fullName>
    </submittedName>
</protein>
<organism evidence="1">
    <name type="scientific">marine sediment metagenome</name>
    <dbReference type="NCBI Taxonomy" id="412755"/>
    <lineage>
        <taxon>unclassified sequences</taxon>
        <taxon>metagenomes</taxon>
        <taxon>ecological metagenomes</taxon>
    </lineage>
</organism>
<feature type="non-terminal residue" evidence="1">
    <location>
        <position position="1"/>
    </location>
</feature>
<sequence length="62" mass="7537">HTSLKIIYVWFTENHRNLQFRMKAPKGQSEKTWKIVINNMRENFEKPVKSEQYDKLIKVSEV</sequence>
<comment type="caution">
    <text evidence="1">The sequence shown here is derived from an EMBL/GenBank/DDBJ whole genome shotgun (WGS) entry which is preliminary data.</text>
</comment>
<dbReference type="EMBL" id="BARS01004766">
    <property type="protein sequence ID" value="GAF83141.1"/>
    <property type="molecule type" value="Genomic_DNA"/>
</dbReference>
<reference evidence="1" key="1">
    <citation type="journal article" date="2014" name="Front. Microbiol.">
        <title>High frequency of phylogenetically diverse reductive dehalogenase-homologous genes in deep subseafloor sedimentary metagenomes.</title>
        <authorList>
            <person name="Kawai M."/>
            <person name="Futagami T."/>
            <person name="Toyoda A."/>
            <person name="Takaki Y."/>
            <person name="Nishi S."/>
            <person name="Hori S."/>
            <person name="Arai W."/>
            <person name="Tsubouchi T."/>
            <person name="Morono Y."/>
            <person name="Uchiyama I."/>
            <person name="Ito T."/>
            <person name="Fujiyama A."/>
            <person name="Inagaki F."/>
            <person name="Takami H."/>
        </authorList>
    </citation>
    <scope>NUCLEOTIDE SEQUENCE</scope>
    <source>
        <strain evidence="1">Expedition CK06-06</strain>
    </source>
</reference>
<accession>X0T728</accession>
<evidence type="ECO:0000313" key="1">
    <source>
        <dbReference type="EMBL" id="GAF83141.1"/>
    </source>
</evidence>
<gene>
    <name evidence="1" type="ORF">S01H1_09317</name>
</gene>
<proteinExistence type="predicted"/>
<dbReference type="AlphaFoldDB" id="X0T728"/>
<name>X0T728_9ZZZZ</name>